<feature type="compositionally biased region" description="Low complexity" evidence="1">
    <location>
        <begin position="341"/>
        <end position="362"/>
    </location>
</feature>
<dbReference type="InterPro" id="IPR050855">
    <property type="entry name" value="NDM-1-like"/>
</dbReference>
<dbReference type="Proteomes" id="UP001189429">
    <property type="component" value="Unassembled WGS sequence"/>
</dbReference>
<dbReference type="SMART" id="SM00849">
    <property type="entry name" value="Lactamase_B"/>
    <property type="match status" value="1"/>
</dbReference>
<comment type="caution">
    <text evidence="3">The sequence shown here is derived from an EMBL/GenBank/DDBJ whole genome shotgun (WGS) entry which is preliminary data.</text>
</comment>
<organism evidence="3 4">
    <name type="scientific">Prorocentrum cordatum</name>
    <dbReference type="NCBI Taxonomy" id="2364126"/>
    <lineage>
        <taxon>Eukaryota</taxon>
        <taxon>Sar</taxon>
        <taxon>Alveolata</taxon>
        <taxon>Dinophyceae</taxon>
        <taxon>Prorocentrales</taxon>
        <taxon>Prorocentraceae</taxon>
        <taxon>Prorocentrum</taxon>
    </lineage>
</organism>
<dbReference type="SUPFAM" id="SSF56281">
    <property type="entry name" value="Metallo-hydrolase/oxidoreductase"/>
    <property type="match status" value="1"/>
</dbReference>
<dbReference type="PANTHER" id="PTHR42951">
    <property type="entry name" value="METALLO-BETA-LACTAMASE DOMAIN-CONTAINING"/>
    <property type="match status" value="1"/>
</dbReference>
<feature type="compositionally biased region" description="Low complexity" evidence="1">
    <location>
        <begin position="704"/>
        <end position="728"/>
    </location>
</feature>
<evidence type="ECO:0000313" key="3">
    <source>
        <dbReference type="EMBL" id="CAK0856330.1"/>
    </source>
</evidence>
<feature type="domain" description="Metallo-beta-lactamase" evidence="2">
    <location>
        <begin position="71"/>
        <end position="267"/>
    </location>
</feature>
<dbReference type="Pfam" id="PF00753">
    <property type="entry name" value="Lactamase_B"/>
    <property type="match status" value="1"/>
</dbReference>
<feature type="non-terminal residue" evidence="3">
    <location>
        <position position="728"/>
    </location>
</feature>
<proteinExistence type="predicted"/>
<dbReference type="InterPro" id="IPR001279">
    <property type="entry name" value="Metallo-B-lactamas"/>
</dbReference>
<evidence type="ECO:0000259" key="2">
    <source>
        <dbReference type="SMART" id="SM00849"/>
    </source>
</evidence>
<dbReference type="InterPro" id="IPR036866">
    <property type="entry name" value="RibonucZ/Hydroxyglut_hydro"/>
</dbReference>
<protein>
    <recommendedName>
        <fullName evidence="2">Metallo-beta-lactamase domain-containing protein</fullName>
    </recommendedName>
</protein>
<name>A0ABN9UB36_9DINO</name>
<sequence>MLEGAGAVAAPPEPDWPRAVAPAEAGAAPAAAAAGTEAVGAGAPERPWPYQVDSLSERTMVLVELDRFGEQPHIYVVRGNGKAVVIDTGCGTANLLDFLGTLPELEGLRLQVVNTHVHYDHIMGNASFCYDRGRKLRARCMGICQGARDRRFSEDWRETSLQRSVGAAIQDFCVTGWLEEGQRIYLDEAQPSDEECLEVLYTPGHTPDSISLYFPAENRLFTGDLVYPGSLYLFLPGSSLDDFERSLGMVLRLAADRPSGLALSCGHITPALPVERLQELAELLPEVRSRAAKPRVAQIPFRERVAQFRTRTFTLLCRLGDVAAERGASPRAGYADRRRSAAPVDAAPAEEAAERGASPRASYAERRRSAAPVEVAPAGPAAAAAADVVLKSRVDHLEKEQGVLAWRLGEVEQRVSKGLDSLKAEQSAAALQLQEADQRVEQRVFEDLGSLKAEQSAAALHLQEFEQRVLADVRSSLREQDESRASRLDGLGERAAKEARAAVELAVGQLERSLARDLELLREETCRKLDVMERRVAEDSLLLKRVAEEAQRVHKEPPELAGAGPAAPSKAGAGKPGASGLGREKPEPAREAGASDSSSAEVRAAPSGKRRIRRRHSERRSGSSDEAPSAEHKGRSRRHRVVESKATPQEKAREERTAGREEPDLTGPEAMQQLLEMRRAAASVTGGAAFRGGEEEHSDCDEPAAQGGAIHRAAARSAAAARAAQGPA</sequence>
<gene>
    <name evidence="3" type="ORF">PCOR1329_LOCUS46742</name>
</gene>
<feature type="compositionally biased region" description="Low complexity" evidence="1">
    <location>
        <begin position="559"/>
        <end position="573"/>
    </location>
</feature>
<feature type="region of interest" description="Disordered" evidence="1">
    <location>
        <begin position="690"/>
        <end position="728"/>
    </location>
</feature>
<keyword evidence="4" id="KW-1185">Reference proteome</keyword>
<feature type="compositionally biased region" description="Basic and acidic residues" evidence="1">
    <location>
        <begin position="619"/>
        <end position="633"/>
    </location>
</feature>
<feature type="region of interest" description="Disordered" evidence="1">
    <location>
        <begin position="328"/>
        <end position="365"/>
    </location>
</feature>
<evidence type="ECO:0000256" key="1">
    <source>
        <dbReference type="SAM" id="MobiDB-lite"/>
    </source>
</evidence>
<feature type="compositionally biased region" description="Basic and acidic residues" evidence="1">
    <location>
        <begin position="648"/>
        <end position="663"/>
    </location>
</feature>
<reference evidence="3" key="1">
    <citation type="submission" date="2023-10" db="EMBL/GenBank/DDBJ databases">
        <authorList>
            <person name="Chen Y."/>
            <person name="Shah S."/>
            <person name="Dougan E. K."/>
            <person name="Thang M."/>
            <person name="Chan C."/>
        </authorList>
    </citation>
    <scope>NUCLEOTIDE SEQUENCE [LARGE SCALE GENOMIC DNA]</scope>
</reference>
<dbReference type="Gene3D" id="3.60.15.10">
    <property type="entry name" value="Ribonuclease Z/Hydroxyacylglutathione hydrolase-like"/>
    <property type="match status" value="1"/>
</dbReference>
<dbReference type="PANTHER" id="PTHR42951:SF4">
    <property type="entry name" value="ACYL-COENZYME A THIOESTERASE MBLAC2"/>
    <property type="match status" value="1"/>
</dbReference>
<feature type="compositionally biased region" description="Basic residues" evidence="1">
    <location>
        <begin position="608"/>
        <end position="618"/>
    </location>
</feature>
<accession>A0ABN9UB36</accession>
<evidence type="ECO:0000313" key="4">
    <source>
        <dbReference type="Proteomes" id="UP001189429"/>
    </source>
</evidence>
<feature type="region of interest" description="Disordered" evidence="1">
    <location>
        <begin position="552"/>
        <end position="669"/>
    </location>
</feature>
<dbReference type="EMBL" id="CAUYUJ010015623">
    <property type="protein sequence ID" value="CAK0856330.1"/>
    <property type="molecule type" value="Genomic_DNA"/>
</dbReference>